<comment type="caution">
    <text evidence="1">The sequence shown here is derived from an EMBL/GenBank/DDBJ whole genome shotgun (WGS) entry which is preliminary data.</text>
</comment>
<keyword evidence="2" id="KW-1185">Reference proteome</keyword>
<gene>
    <name evidence="1" type="ORF">Q757_02320</name>
</gene>
<dbReference type="Proteomes" id="UP000030023">
    <property type="component" value="Unassembled WGS sequence"/>
</dbReference>
<protein>
    <recommendedName>
        <fullName evidence="3">Transaldolase</fullName>
    </recommendedName>
</protein>
<name>A0ABR4XS24_9LACO</name>
<reference evidence="1 2" key="1">
    <citation type="journal article" date="2014" name="Antonie Van Leeuwenhoek">
        <title>Oenococcus alcoholitolerans sp. nov., a lactic acid bacteria isolated from cachaca and ethanol fermentation processes.</title>
        <authorList>
            <person name="Badotti F."/>
            <person name="Moreira A.P."/>
            <person name="Tonon L.A."/>
            <person name="de Lucena B.T."/>
            <person name="Gomes Fde C."/>
            <person name="Kruger R."/>
            <person name="Thompson C.C."/>
            <person name="de Morais M.A.Jr."/>
            <person name="Rosa C.A."/>
            <person name="Thompson F.L."/>
        </authorList>
    </citation>
    <scope>NUCLEOTIDE SEQUENCE [LARGE SCALE GENOMIC DNA]</scope>
    <source>
        <strain evidence="1 2">UFRJ-M7.2.18</strain>
    </source>
</reference>
<dbReference type="EMBL" id="AXCV01000063">
    <property type="protein sequence ID" value="KGO32218.1"/>
    <property type="molecule type" value="Genomic_DNA"/>
</dbReference>
<evidence type="ECO:0000313" key="2">
    <source>
        <dbReference type="Proteomes" id="UP000030023"/>
    </source>
</evidence>
<organism evidence="1 2">
    <name type="scientific">Oenococcus alcoholitolerans</name>
    <dbReference type="NCBI Taxonomy" id="931074"/>
    <lineage>
        <taxon>Bacteria</taxon>
        <taxon>Bacillati</taxon>
        <taxon>Bacillota</taxon>
        <taxon>Bacilli</taxon>
        <taxon>Lactobacillales</taxon>
        <taxon>Lactobacillaceae</taxon>
        <taxon>Oenococcus</taxon>
    </lineage>
</organism>
<accession>A0ABR4XS24</accession>
<evidence type="ECO:0000313" key="1">
    <source>
        <dbReference type="EMBL" id="KGO32218.1"/>
    </source>
</evidence>
<evidence type="ECO:0008006" key="3">
    <source>
        <dbReference type="Google" id="ProtNLM"/>
    </source>
</evidence>
<proteinExistence type="predicted"/>
<sequence>MIDQGRFWQAGADLIKKDVDEFLALTDNL</sequence>